<feature type="region of interest" description="Disordered" evidence="12">
    <location>
        <begin position="436"/>
        <end position="457"/>
    </location>
</feature>
<evidence type="ECO:0000259" key="15">
    <source>
        <dbReference type="PROSITE" id="PS50885"/>
    </source>
</evidence>
<dbReference type="Gene3D" id="6.10.340.10">
    <property type="match status" value="1"/>
</dbReference>
<dbReference type="RefSeq" id="WP_172246807.1">
    <property type="nucleotide sequence ID" value="NZ_BMDD01000006.1"/>
</dbReference>
<keyword evidence="4" id="KW-1003">Cell membrane</keyword>
<comment type="subcellular location">
    <subcellularLocation>
        <location evidence="2">Cell membrane</location>
        <topology evidence="2">Multi-pass membrane protein</topology>
    </subcellularLocation>
</comment>
<dbReference type="InterPro" id="IPR036890">
    <property type="entry name" value="HATPase_C_sf"/>
</dbReference>
<protein>
    <recommendedName>
        <fullName evidence="3">histidine kinase</fullName>
        <ecNumber evidence="3">2.7.13.3</ecNumber>
    </recommendedName>
</protein>
<dbReference type="InterPro" id="IPR050351">
    <property type="entry name" value="BphY/WalK/GraS-like"/>
</dbReference>
<dbReference type="Pfam" id="PF00672">
    <property type="entry name" value="HAMP"/>
    <property type="match status" value="1"/>
</dbReference>
<evidence type="ECO:0000256" key="7">
    <source>
        <dbReference type="ARBA" id="ARBA00022741"/>
    </source>
</evidence>
<keyword evidence="10" id="KW-0902">Two-component regulatory system</keyword>
<dbReference type="Gene3D" id="1.10.287.130">
    <property type="match status" value="1"/>
</dbReference>
<dbReference type="CDD" id="cd00082">
    <property type="entry name" value="HisKA"/>
    <property type="match status" value="1"/>
</dbReference>
<keyword evidence="13" id="KW-1133">Transmembrane helix</keyword>
<keyword evidence="6" id="KW-0808">Transferase</keyword>
<organism evidence="16 17">
    <name type="scientific">Saccharibacillus endophyticus</name>
    <dbReference type="NCBI Taxonomy" id="2060666"/>
    <lineage>
        <taxon>Bacteria</taxon>
        <taxon>Bacillati</taxon>
        <taxon>Bacillota</taxon>
        <taxon>Bacilli</taxon>
        <taxon>Bacillales</taxon>
        <taxon>Paenibacillaceae</taxon>
        <taxon>Saccharibacillus</taxon>
    </lineage>
</organism>
<keyword evidence="9" id="KW-0067">ATP-binding</keyword>
<keyword evidence="13" id="KW-0812">Transmembrane</keyword>
<evidence type="ECO:0000256" key="5">
    <source>
        <dbReference type="ARBA" id="ARBA00022553"/>
    </source>
</evidence>
<feature type="domain" description="Histidine kinase" evidence="14">
    <location>
        <begin position="236"/>
        <end position="450"/>
    </location>
</feature>
<dbReference type="InterPro" id="IPR003594">
    <property type="entry name" value="HATPase_dom"/>
</dbReference>
<dbReference type="EC" id="2.7.13.3" evidence="3"/>
<keyword evidence="7" id="KW-0547">Nucleotide-binding</keyword>
<evidence type="ECO:0000259" key="14">
    <source>
        <dbReference type="PROSITE" id="PS50109"/>
    </source>
</evidence>
<keyword evidence="5" id="KW-0597">Phosphoprotein</keyword>
<dbReference type="SMART" id="SM00304">
    <property type="entry name" value="HAMP"/>
    <property type="match status" value="1"/>
</dbReference>
<evidence type="ECO:0000256" key="13">
    <source>
        <dbReference type="SAM" id="Phobius"/>
    </source>
</evidence>
<evidence type="ECO:0000256" key="11">
    <source>
        <dbReference type="ARBA" id="ARBA00023136"/>
    </source>
</evidence>
<comment type="caution">
    <text evidence="16">The sequence shown here is derived from an EMBL/GenBank/DDBJ whole genome shotgun (WGS) entry which is preliminary data.</text>
</comment>
<dbReference type="InterPro" id="IPR036097">
    <property type="entry name" value="HisK_dim/P_sf"/>
</dbReference>
<evidence type="ECO:0000256" key="12">
    <source>
        <dbReference type="SAM" id="MobiDB-lite"/>
    </source>
</evidence>
<dbReference type="GO" id="GO:0016301">
    <property type="term" value="F:kinase activity"/>
    <property type="evidence" value="ECO:0007669"/>
    <property type="project" value="UniProtKB-KW"/>
</dbReference>
<proteinExistence type="predicted"/>
<dbReference type="CDD" id="cd16922">
    <property type="entry name" value="HATPase_EvgS-ArcB-TorS-like"/>
    <property type="match status" value="1"/>
</dbReference>
<dbReference type="SUPFAM" id="SSF158472">
    <property type="entry name" value="HAMP domain-like"/>
    <property type="match status" value="1"/>
</dbReference>
<dbReference type="Pfam" id="PF02518">
    <property type="entry name" value="HATPase_c"/>
    <property type="match status" value="1"/>
</dbReference>
<dbReference type="Pfam" id="PF00512">
    <property type="entry name" value="HisKA"/>
    <property type="match status" value="1"/>
</dbReference>
<evidence type="ECO:0000256" key="2">
    <source>
        <dbReference type="ARBA" id="ARBA00004651"/>
    </source>
</evidence>
<dbReference type="SMART" id="SM00388">
    <property type="entry name" value="HisKA"/>
    <property type="match status" value="1"/>
</dbReference>
<evidence type="ECO:0000256" key="10">
    <source>
        <dbReference type="ARBA" id="ARBA00023012"/>
    </source>
</evidence>
<keyword evidence="11 13" id="KW-0472">Membrane</keyword>
<evidence type="ECO:0000313" key="16">
    <source>
        <dbReference type="EMBL" id="GGH85656.1"/>
    </source>
</evidence>
<reference evidence="17" key="1">
    <citation type="journal article" date="2019" name="Int. J. Syst. Evol. Microbiol.">
        <title>The Global Catalogue of Microorganisms (GCM) 10K type strain sequencing project: providing services to taxonomists for standard genome sequencing and annotation.</title>
        <authorList>
            <consortium name="The Broad Institute Genomics Platform"/>
            <consortium name="The Broad Institute Genome Sequencing Center for Infectious Disease"/>
            <person name="Wu L."/>
            <person name="Ma J."/>
        </authorList>
    </citation>
    <scope>NUCLEOTIDE SEQUENCE [LARGE SCALE GENOMIC DNA]</scope>
    <source>
        <strain evidence="17">CCM 8702</strain>
    </source>
</reference>
<evidence type="ECO:0000313" key="17">
    <source>
        <dbReference type="Proteomes" id="UP000605427"/>
    </source>
</evidence>
<gene>
    <name evidence="16" type="ORF">GCM10007362_43590</name>
</gene>
<dbReference type="SMART" id="SM00387">
    <property type="entry name" value="HATPase_c"/>
    <property type="match status" value="1"/>
</dbReference>
<dbReference type="SUPFAM" id="SSF47384">
    <property type="entry name" value="Homodimeric domain of signal transducing histidine kinase"/>
    <property type="match status" value="1"/>
</dbReference>
<evidence type="ECO:0000256" key="1">
    <source>
        <dbReference type="ARBA" id="ARBA00000085"/>
    </source>
</evidence>
<dbReference type="EMBL" id="BMDD01000006">
    <property type="protein sequence ID" value="GGH85656.1"/>
    <property type="molecule type" value="Genomic_DNA"/>
</dbReference>
<keyword evidence="8 16" id="KW-0418">Kinase</keyword>
<evidence type="ECO:0000256" key="3">
    <source>
        <dbReference type="ARBA" id="ARBA00012438"/>
    </source>
</evidence>
<keyword evidence="17" id="KW-1185">Reference proteome</keyword>
<dbReference type="InterPro" id="IPR003660">
    <property type="entry name" value="HAMP_dom"/>
</dbReference>
<feature type="transmembrane region" description="Helical" evidence="13">
    <location>
        <begin position="159"/>
        <end position="179"/>
    </location>
</feature>
<dbReference type="PANTHER" id="PTHR42878">
    <property type="entry name" value="TWO-COMPONENT HISTIDINE KINASE"/>
    <property type="match status" value="1"/>
</dbReference>
<dbReference type="Proteomes" id="UP000605427">
    <property type="component" value="Unassembled WGS sequence"/>
</dbReference>
<dbReference type="SUPFAM" id="SSF55874">
    <property type="entry name" value="ATPase domain of HSP90 chaperone/DNA topoisomerase II/histidine kinase"/>
    <property type="match status" value="1"/>
</dbReference>
<dbReference type="Gene3D" id="3.30.565.10">
    <property type="entry name" value="Histidine kinase-like ATPase, C-terminal domain"/>
    <property type="match status" value="1"/>
</dbReference>
<dbReference type="CDD" id="cd06225">
    <property type="entry name" value="HAMP"/>
    <property type="match status" value="1"/>
</dbReference>
<dbReference type="InterPro" id="IPR005467">
    <property type="entry name" value="His_kinase_dom"/>
</dbReference>
<dbReference type="PRINTS" id="PR00344">
    <property type="entry name" value="BCTRLSENSOR"/>
</dbReference>
<feature type="domain" description="HAMP" evidence="15">
    <location>
        <begin position="176"/>
        <end position="228"/>
    </location>
</feature>
<sequence>MIRSLYTRVVLIFLVSVIGGTMLAFFIATWAFRDQMNENLQIPLTQFAQDIGRLYEEMPTEQANEFVSGMNQLGSYYVRMYETPDKFRAYGQPSLKEFGIDEELVRRVLAGESVRVNTNGITIELIGMPFRTDEGVQALFIEPVGSASAPFVIKWLLNFATYALIAGSLVFLGAAAFVVRPIKQLTRATRHIAAGDFNVKLDIRQKGELGELARSFEAMSSDLQRSEEMRRDFVSNVSHEVQSPLTSISGYALALKQSNLSEDQRSRYLDIITAEANRMSRMSDSLLKLSLLESKPHLHRSELQLDEQIRRIIIALQPQWSVKGIRFELDLPVVRIIGDPDQLGQVWTNIIGNAIKFSPDNGEIAVTLSRDVVNAAVRIADQGIGIATEDQERVFERFFKADRSRSRKYGGSGMGLAIVRQIVALHRGSIEVESEPGSGTAFTVTLPLDAPEPSSDR</sequence>
<dbReference type="InterPro" id="IPR003661">
    <property type="entry name" value="HisK_dim/P_dom"/>
</dbReference>
<accession>A0ABQ2A3W3</accession>
<feature type="transmembrane region" description="Helical" evidence="13">
    <location>
        <begin position="9"/>
        <end position="32"/>
    </location>
</feature>
<name>A0ABQ2A3W3_9BACL</name>
<dbReference type="PROSITE" id="PS50109">
    <property type="entry name" value="HIS_KIN"/>
    <property type="match status" value="1"/>
</dbReference>
<dbReference type="InterPro" id="IPR004358">
    <property type="entry name" value="Sig_transdc_His_kin-like_C"/>
</dbReference>
<dbReference type="PROSITE" id="PS50885">
    <property type="entry name" value="HAMP"/>
    <property type="match status" value="1"/>
</dbReference>
<comment type="catalytic activity">
    <reaction evidence="1">
        <text>ATP + protein L-histidine = ADP + protein N-phospho-L-histidine.</text>
        <dbReference type="EC" id="2.7.13.3"/>
    </reaction>
</comment>
<evidence type="ECO:0000256" key="4">
    <source>
        <dbReference type="ARBA" id="ARBA00022475"/>
    </source>
</evidence>
<evidence type="ECO:0000256" key="8">
    <source>
        <dbReference type="ARBA" id="ARBA00022777"/>
    </source>
</evidence>
<evidence type="ECO:0000256" key="6">
    <source>
        <dbReference type="ARBA" id="ARBA00022679"/>
    </source>
</evidence>
<dbReference type="PANTHER" id="PTHR42878:SF7">
    <property type="entry name" value="SENSOR HISTIDINE KINASE GLRK"/>
    <property type="match status" value="1"/>
</dbReference>
<evidence type="ECO:0000256" key="9">
    <source>
        <dbReference type="ARBA" id="ARBA00022840"/>
    </source>
</evidence>